<accession>A0ABP9C6J4</accession>
<feature type="domain" description="NAD-dependent epimerase/dehydratase" evidence="1">
    <location>
        <begin position="3"/>
        <end position="177"/>
    </location>
</feature>
<name>A0ABP9C6J4_9ACTN</name>
<protein>
    <recommendedName>
        <fullName evidence="1">NAD-dependent epimerase/dehydratase domain-containing protein</fullName>
    </recommendedName>
</protein>
<evidence type="ECO:0000313" key="3">
    <source>
        <dbReference type="Proteomes" id="UP001500839"/>
    </source>
</evidence>
<evidence type="ECO:0000259" key="1">
    <source>
        <dbReference type="Pfam" id="PF01370"/>
    </source>
</evidence>
<gene>
    <name evidence="2" type="ORF">GCM10023353_03530</name>
</gene>
<proteinExistence type="predicted"/>
<dbReference type="InterPro" id="IPR001509">
    <property type="entry name" value="Epimerase_deHydtase"/>
</dbReference>
<dbReference type="RefSeq" id="WP_200174856.1">
    <property type="nucleotide sequence ID" value="NZ_BAABKQ010000001.1"/>
</dbReference>
<dbReference type="PANTHER" id="PTHR48079">
    <property type="entry name" value="PROTEIN YEEZ"/>
    <property type="match status" value="1"/>
</dbReference>
<dbReference type="InterPro" id="IPR036291">
    <property type="entry name" value="NAD(P)-bd_dom_sf"/>
</dbReference>
<dbReference type="Proteomes" id="UP001500839">
    <property type="component" value="Unassembled WGS sequence"/>
</dbReference>
<dbReference type="InterPro" id="IPR051783">
    <property type="entry name" value="NAD(P)-dependent_oxidoreduct"/>
</dbReference>
<comment type="caution">
    <text evidence="2">The sequence shown here is derived from an EMBL/GenBank/DDBJ whole genome shotgun (WGS) entry which is preliminary data.</text>
</comment>
<dbReference type="SUPFAM" id="SSF51735">
    <property type="entry name" value="NAD(P)-binding Rossmann-fold domains"/>
    <property type="match status" value="1"/>
</dbReference>
<reference evidence="3" key="1">
    <citation type="journal article" date="2019" name="Int. J. Syst. Evol. Microbiol.">
        <title>The Global Catalogue of Microorganisms (GCM) 10K type strain sequencing project: providing services to taxonomists for standard genome sequencing and annotation.</title>
        <authorList>
            <consortium name="The Broad Institute Genomics Platform"/>
            <consortium name="The Broad Institute Genome Sequencing Center for Infectious Disease"/>
            <person name="Wu L."/>
            <person name="Ma J."/>
        </authorList>
    </citation>
    <scope>NUCLEOTIDE SEQUENCE [LARGE SCALE GENOMIC DNA]</scope>
    <source>
        <strain evidence="3">JCM 18542</strain>
    </source>
</reference>
<dbReference type="EMBL" id="BAABKQ010000001">
    <property type="protein sequence ID" value="GAA4804325.1"/>
    <property type="molecule type" value="Genomic_DNA"/>
</dbReference>
<evidence type="ECO:0000313" key="2">
    <source>
        <dbReference type="EMBL" id="GAA4804325.1"/>
    </source>
</evidence>
<sequence length="303" mass="32899">MKVLVVGGTGMIGTHFATHLRDLGDEVTLAARSEPAAGSVAAQFPVIRGDYTRDDFAETDLAPFEGVVFAAGNDPRHLPKGADAAEFWESTQVESVPRFAALAKKAGVRRFVQVGSYYHQVLPELVESNPYVRGRALADERARQLADTDFAACTLNPPSILGVIPGAPLKRIARFVQWADGEMPDVPNFAPAGGTNYMSVRSLSEAAGGALHRGEPGKAYLIGDANWSFREYFQAFFDAAGSSVRLEERDEAHPMLPDPFIIQGRGNTIAYRTDPEETALLGYRQDDAKRAVEEMVAKVRESA</sequence>
<dbReference type="Pfam" id="PF01370">
    <property type="entry name" value="Epimerase"/>
    <property type="match status" value="1"/>
</dbReference>
<keyword evidence="3" id="KW-1185">Reference proteome</keyword>
<organism evidence="2 3">
    <name type="scientific">Tomitella cavernea</name>
    <dbReference type="NCBI Taxonomy" id="1387982"/>
    <lineage>
        <taxon>Bacteria</taxon>
        <taxon>Bacillati</taxon>
        <taxon>Actinomycetota</taxon>
        <taxon>Actinomycetes</taxon>
        <taxon>Mycobacteriales</taxon>
        <taxon>Tomitella</taxon>
    </lineage>
</organism>
<dbReference type="Gene3D" id="3.40.50.720">
    <property type="entry name" value="NAD(P)-binding Rossmann-like Domain"/>
    <property type="match status" value="1"/>
</dbReference>
<dbReference type="PANTHER" id="PTHR48079:SF6">
    <property type="entry name" value="NAD(P)-BINDING DOMAIN-CONTAINING PROTEIN-RELATED"/>
    <property type="match status" value="1"/>
</dbReference>